<accession>A0A927H8Z0</accession>
<gene>
    <name evidence="1" type="ORF">IEO70_01370</name>
</gene>
<dbReference type="EMBL" id="JACXSI010000002">
    <property type="protein sequence ID" value="MBD3107015.1"/>
    <property type="molecule type" value="Genomic_DNA"/>
</dbReference>
<organism evidence="1 2">
    <name type="scientific">Peribacillus faecalis</name>
    <dbReference type="NCBI Taxonomy" id="2772559"/>
    <lineage>
        <taxon>Bacteria</taxon>
        <taxon>Bacillati</taxon>
        <taxon>Bacillota</taxon>
        <taxon>Bacilli</taxon>
        <taxon>Bacillales</taxon>
        <taxon>Bacillaceae</taxon>
        <taxon>Peribacillus</taxon>
    </lineage>
</organism>
<evidence type="ECO:0000313" key="1">
    <source>
        <dbReference type="EMBL" id="MBD3107015.1"/>
    </source>
</evidence>
<comment type="caution">
    <text evidence="1">The sequence shown here is derived from an EMBL/GenBank/DDBJ whole genome shotgun (WGS) entry which is preliminary data.</text>
</comment>
<proteinExistence type="predicted"/>
<protein>
    <submittedName>
        <fullName evidence="1">Uncharacterized protein</fullName>
    </submittedName>
</protein>
<sequence>MNRYVFTIMLALAGILGISLFYGYVNQTVASPEDFSIETVAGDEKELENVSLAGRLYFKNVPYSLLLSHDQTELNTDSALDWMHTAYVHSAGEIRIKELQKKYRSFMRGKDNTYHLFEDEHFLIYSELDVERAAAEKYEGDIHLSFFDKGKEEGKDFILPLPHEIEKYGESLSLYDIQLLDQEVVLMLYGNQDDVSAVWRVAVNINQEKVVSHTLIHEMESSESAYMSAGNDSLTKEKYMLISEMHDEEKADGTIGTKEKLFAANIESGEMQEISMPDKYQYDEYGLLVDDESIYYIAYAEGTMYKYDFLKDAFEPMWTHDAIAAGNVLLAVKDNRTYLLENGTDHKEGRTEGDINFYVLHTDNGEELYQGRVKGAAETADFNFTIIYPKQFE</sequence>
<keyword evidence="2" id="KW-1185">Reference proteome</keyword>
<dbReference type="Proteomes" id="UP000602076">
    <property type="component" value="Unassembled WGS sequence"/>
</dbReference>
<dbReference type="RefSeq" id="WP_190996564.1">
    <property type="nucleotide sequence ID" value="NZ_JACXSI010000002.1"/>
</dbReference>
<evidence type="ECO:0000313" key="2">
    <source>
        <dbReference type="Proteomes" id="UP000602076"/>
    </source>
</evidence>
<reference evidence="1" key="1">
    <citation type="submission" date="2020-09" db="EMBL/GenBank/DDBJ databases">
        <title>Bacillus faecalis sp. nov., a moderately halophilic bacterium isolated from cow faeces.</title>
        <authorList>
            <person name="Jiang L."/>
            <person name="Lee J."/>
        </authorList>
    </citation>
    <scope>NUCLEOTIDE SEQUENCE</scope>
    <source>
        <strain evidence="1">AGMB 02131</strain>
    </source>
</reference>
<dbReference type="AlphaFoldDB" id="A0A927H8Z0"/>
<name>A0A927H8Z0_9BACI</name>